<dbReference type="AlphaFoldDB" id="A0A2K1IEE6"/>
<dbReference type="EMBL" id="ABEU02000025">
    <property type="protein sequence ID" value="PNR27647.1"/>
    <property type="molecule type" value="Genomic_DNA"/>
</dbReference>
<reference evidence="2 4" key="1">
    <citation type="journal article" date="2008" name="Science">
        <title>The Physcomitrella genome reveals evolutionary insights into the conquest of land by plants.</title>
        <authorList>
            <person name="Rensing S."/>
            <person name="Lang D."/>
            <person name="Zimmer A."/>
            <person name="Terry A."/>
            <person name="Salamov A."/>
            <person name="Shapiro H."/>
            <person name="Nishiyama T."/>
            <person name="Perroud P.-F."/>
            <person name="Lindquist E."/>
            <person name="Kamisugi Y."/>
            <person name="Tanahashi T."/>
            <person name="Sakakibara K."/>
            <person name="Fujita T."/>
            <person name="Oishi K."/>
            <person name="Shin-I T."/>
            <person name="Kuroki Y."/>
            <person name="Toyoda A."/>
            <person name="Suzuki Y."/>
            <person name="Hashimoto A."/>
            <person name="Yamaguchi K."/>
            <person name="Sugano A."/>
            <person name="Kohara Y."/>
            <person name="Fujiyama A."/>
            <person name="Anterola A."/>
            <person name="Aoki S."/>
            <person name="Ashton N."/>
            <person name="Barbazuk W.B."/>
            <person name="Barker E."/>
            <person name="Bennetzen J."/>
            <person name="Bezanilla M."/>
            <person name="Blankenship R."/>
            <person name="Cho S.H."/>
            <person name="Dutcher S."/>
            <person name="Estelle M."/>
            <person name="Fawcett J.A."/>
            <person name="Gundlach H."/>
            <person name="Hanada K."/>
            <person name="Heyl A."/>
            <person name="Hicks K.A."/>
            <person name="Hugh J."/>
            <person name="Lohr M."/>
            <person name="Mayer K."/>
            <person name="Melkozernov A."/>
            <person name="Murata T."/>
            <person name="Nelson D."/>
            <person name="Pils B."/>
            <person name="Prigge M."/>
            <person name="Reiss B."/>
            <person name="Renner T."/>
            <person name="Rombauts S."/>
            <person name="Rushton P."/>
            <person name="Sanderfoot A."/>
            <person name="Schween G."/>
            <person name="Shiu S.-H."/>
            <person name="Stueber K."/>
            <person name="Theodoulou F.L."/>
            <person name="Tu H."/>
            <person name="Van de Peer Y."/>
            <person name="Verrier P.J."/>
            <person name="Waters E."/>
            <person name="Wood A."/>
            <person name="Yang L."/>
            <person name="Cove D."/>
            <person name="Cuming A."/>
            <person name="Hasebe M."/>
            <person name="Lucas S."/>
            <person name="Mishler D.B."/>
            <person name="Reski R."/>
            <person name="Grigoriev I."/>
            <person name="Quatrano R.S."/>
            <person name="Boore J.L."/>
        </authorList>
    </citation>
    <scope>NUCLEOTIDE SEQUENCE [LARGE SCALE GENOMIC DNA]</scope>
    <source>
        <strain evidence="3 4">cv. Gransden 2004</strain>
    </source>
</reference>
<dbReference type="EnsemblPlants" id="Pp3c25_10070V3.2">
    <property type="protein sequence ID" value="PAC:32979197.CDS.1"/>
    <property type="gene ID" value="Pp3c25_10070"/>
</dbReference>
<reference evidence="3" key="3">
    <citation type="submission" date="2020-12" db="UniProtKB">
        <authorList>
            <consortium name="EnsemblPlants"/>
        </authorList>
    </citation>
    <scope>IDENTIFICATION</scope>
</reference>
<dbReference type="EnsemblPlants" id="Pp3c25_10070V3.1">
    <property type="protein sequence ID" value="PAC:32979196.CDS.1"/>
    <property type="gene ID" value="Pp3c25_10070"/>
</dbReference>
<proteinExistence type="predicted"/>
<organism evidence="2">
    <name type="scientific">Physcomitrium patens</name>
    <name type="common">Spreading-leaved earth moss</name>
    <name type="synonym">Physcomitrella patens</name>
    <dbReference type="NCBI Taxonomy" id="3218"/>
    <lineage>
        <taxon>Eukaryota</taxon>
        <taxon>Viridiplantae</taxon>
        <taxon>Streptophyta</taxon>
        <taxon>Embryophyta</taxon>
        <taxon>Bryophyta</taxon>
        <taxon>Bryophytina</taxon>
        <taxon>Bryopsida</taxon>
        <taxon>Funariidae</taxon>
        <taxon>Funariales</taxon>
        <taxon>Funariaceae</taxon>
        <taxon>Physcomitrium</taxon>
    </lineage>
</organism>
<dbReference type="Pfam" id="PF24928">
    <property type="entry name" value="DUF7748"/>
    <property type="match status" value="1"/>
</dbReference>
<sequence>MAPIVTEFVNNTQQVLHVTVGNSRFRVNFAKIEKGSKHSMKMDYNDTYQEYWIGPDRTGSVLVLTSDDCCDYKSITIIEIGGKFTAHKEPRVHYRSVMLEAETAPVAEKERTCSGLKRWIRLGLF</sequence>
<dbReference type="PANTHER" id="PTHR48468:SF1">
    <property type="entry name" value="PLASTOCYANIN-LIKE DOMAIN-CONTAINING PROTEIN"/>
    <property type="match status" value="1"/>
</dbReference>
<dbReference type="PaxDb" id="3218-PP1S168_99V6.1"/>
<dbReference type="InParanoid" id="A0A2K1IEE6"/>
<name>A0A2K1IEE6_PHYPA</name>
<evidence type="ECO:0000259" key="1">
    <source>
        <dbReference type="Pfam" id="PF24928"/>
    </source>
</evidence>
<gene>
    <name evidence="2" type="ORF">PHYPA_029799</name>
</gene>
<evidence type="ECO:0000313" key="2">
    <source>
        <dbReference type="EMBL" id="PNR27647.1"/>
    </source>
</evidence>
<evidence type="ECO:0000313" key="3">
    <source>
        <dbReference type="EnsemblPlants" id="PAC:32979196.CDS.1"/>
    </source>
</evidence>
<feature type="domain" description="DUF7748" evidence="1">
    <location>
        <begin position="5"/>
        <end position="91"/>
    </location>
</feature>
<dbReference type="Gramene" id="Pp3c25_10070V3.2">
    <property type="protein sequence ID" value="PAC:32979197.CDS.1"/>
    <property type="gene ID" value="Pp3c25_10070"/>
</dbReference>
<dbReference type="Proteomes" id="UP000006727">
    <property type="component" value="Chromosome 25"/>
</dbReference>
<dbReference type="PANTHER" id="PTHR48468">
    <property type="entry name" value="PLASTOCYANIN-LIKE DOMAIN-CONTAINING PROTEIN"/>
    <property type="match status" value="1"/>
</dbReference>
<dbReference type="Gramene" id="Pp3c25_10070V3.1">
    <property type="protein sequence ID" value="PAC:32979196.CDS.1"/>
    <property type="gene ID" value="Pp3c25_10070"/>
</dbReference>
<keyword evidence="4" id="KW-1185">Reference proteome</keyword>
<evidence type="ECO:0000313" key="4">
    <source>
        <dbReference type="Proteomes" id="UP000006727"/>
    </source>
</evidence>
<accession>A0A2K1IEE6</accession>
<reference evidence="2 4" key="2">
    <citation type="journal article" date="2018" name="Plant J.">
        <title>The Physcomitrella patens chromosome-scale assembly reveals moss genome structure and evolution.</title>
        <authorList>
            <person name="Lang D."/>
            <person name="Ullrich K.K."/>
            <person name="Murat F."/>
            <person name="Fuchs J."/>
            <person name="Jenkins J."/>
            <person name="Haas F.B."/>
            <person name="Piednoel M."/>
            <person name="Gundlach H."/>
            <person name="Van Bel M."/>
            <person name="Meyberg R."/>
            <person name="Vives C."/>
            <person name="Morata J."/>
            <person name="Symeonidi A."/>
            <person name="Hiss M."/>
            <person name="Muchero W."/>
            <person name="Kamisugi Y."/>
            <person name="Saleh O."/>
            <person name="Blanc G."/>
            <person name="Decker E.L."/>
            <person name="van Gessel N."/>
            <person name="Grimwood J."/>
            <person name="Hayes R.D."/>
            <person name="Graham S.W."/>
            <person name="Gunter L.E."/>
            <person name="McDaniel S.F."/>
            <person name="Hoernstein S.N.W."/>
            <person name="Larsson A."/>
            <person name="Li F.W."/>
            <person name="Perroud P.F."/>
            <person name="Phillips J."/>
            <person name="Ranjan P."/>
            <person name="Rokshar D.S."/>
            <person name="Rothfels C.J."/>
            <person name="Schneider L."/>
            <person name="Shu S."/>
            <person name="Stevenson D.W."/>
            <person name="Thummler F."/>
            <person name="Tillich M."/>
            <person name="Villarreal Aguilar J.C."/>
            <person name="Widiez T."/>
            <person name="Wong G.K."/>
            <person name="Wymore A."/>
            <person name="Zhang Y."/>
            <person name="Zimmer A.D."/>
            <person name="Quatrano R.S."/>
            <person name="Mayer K.F.X."/>
            <person name="Goodstein D."/>
            <person name="Casacuberta J.M."/>
            <person name="Vandepoele K."/>
            <person name="Reski R."/>
            <person name="Cuming A.C."/>
            <person name="Tuskan G.A."/>
            <person name="Maumus F."/>
            <person name="Salse J."/>
            <person name="Schmutz J."/>
            <person name="Rensing S.A."/>
        </authorList>
    </citation>
    <scope>NUCLEOTIDE SEQUENCE [LARGE SCALE GENOMIC DNA]</scope>
    <source>
        <strain evidence="3 4">cv. Gransden 2004</strain>
    </source>
</reference>
<protein>
    <recommendedName>
        <fullName evidence="1">DUF7748 domain-containing protein</fullName>
    </recommendedName>
</protein>
<dbReference type="InterPro" id="IPR056650">
    <property type="entry name" value="DUF7748"/>
</dbReference>